<feature type="transmembrane region" description="Helical" evidence="2">
    <location>
        <begin position="177"/>
        <end position="198"/>
    </location>
</feature>
<accession>A0ABT5EQ01</accession>
<protein>
    <submittedName>
        <fullName evidence="3">Uncharacterized protein</fullName>
    </submittedName>
</protein>
<reference evidence="3 4" key="1">
    <citation type="submission" date="2022-11" db="EMBL/GenBank/DDBJ databases">
        <title>Minimal conservation of predation-associated metabolite biosynthetic gene clusters underscores biosynthetic potential of Myxococcota including descriptions for ten novel species: Archangium lansinium sp. nov., Myxococcus landrumus sp. nov., Nannocystis bai.</title>
        <authorList>
            <person name="Ahearne A."/>
            <person name="Stevens C."/>
            <person name="Dowd S."/>
        </authorList>
    </citation>
    <scope>NUCLEOTIDE SEQUENCE [LARGE SCALE GENOMIC DNA]</scope>
    <source>
        <strain evidence="3 4">RJM3</strain>
    </source>
</reference>
<feature type="transmembrane region" description="Helical" evidence="2">
    <location>
        <begin position="87"/>
        <end position="109"/>
    </location>
</feature>
<feature type="transmembrane region" description="Helical" evidence="2">
    <location>
        <begin position="144"/>
        <end position="165"/>
    </location>
</feature>
<keyword evidence="2" id="KW-1133">Transmembrane helix</keyword>
<comment type="caution">
    <text evidence="3">The sequence shown here is derived from an EMBL/GenBank/DDBJ whole genome shotgun (WGS) entry which is preliminary data.</text>
</comment>
<feature type="transmembrane region" description="Helical" evidence="2">
    <location>
        <begin position="115"/>
        <end position="132"/>
    </location>
</feature>
<dbReference type="EMBL" id="JAQNDO010000001">
    <property type="protein sequence ID" value="MDC0743911.1"/>
    <property type="molecule type" value="Genomic_DNA"/>
</dbReference>
<evidence type="ECO:0000313" key="3">
    <source>
        <dbReference type="EMBL" id="MDC0743911.1"/>
    </source>
</evidence>
<evidence type="ECO:0000256" key="1">
    <source>
        <dbReference type="SAM" id="MobiDB-lite"/>
    </source>
</evidence>
<gene>
    <name evidence="3" type="ORF">POL67_21460</name>
</gene>
<name>A0ABT5EQ01_9BACT</name>
<keyword evidence="4" id="KW-1185">Reference proteome</keyword>
<feature type="compositionally biased region" description="Low complexity" evidence="1">
    <location>
        <begin position="11"/>
        <end position="25"/>
    </location>
</feature>
<evidence type="ECO:0000313" key="4">
    <source>
        <dbReference type="Proteomes" id="UP001221411"/>
    </source>
</evidence>
<proteinExistence type="predicted"/>
<evidence type="ECO:0000256" key="2">
    <source>
        <dbReference type="SAM" id="Phobius"/>
    </source>
</evidence>
<feature type="transmembrane region" description="Helical" evidence="2">
    <location>
        <begin position="205"/>
        <end position="222"/>
    </location>
</feature>
<keyword evidence="2" id="KW-0812">Transmembrane</keyword>
<organism evidence="3 4">
    <name type="scientific">Polyangium mundeleinium</name>
    <dbReference type="NCBI Taxonomy" id="2995306"/>
    <lineage>
        <taxon>Bacteria</taxon>
        <taxon>Pseudomonadati</taxon>
        <taxon>Myxococcota</taxon>
        <taxon>Polyangia</taxon>
        <taxon>Polyangiales</taxon>
        <taxon>Polyangiaceae</taxon>
        <taxon>Polyangium</taxon>
    </lineage>
</organism>
<dbReference type="Proteomes" id="UP001221411">
    <property type="component" value="Unassembled WGS sequence"/>
</dbReference>
<feature type="region of interest" description="Disordered" evidence="1">
    <location>
        <begin position="1"/>
        <end position="25"/>
    </location>
</feature>
<keyword evidence="2" id="KW-0472">Membrane</keyword>
<dbReference type="RefSeq" id="WP_271919908.1">
    <property type="nucleotide sequence ID" value="NZ_JAQNDO010000001.1"/>
</dbReference>
<sequence>MSEATLDTKPAEPAAPAAPEAPEAPEAPAKLDFERAEFGAPAARHVQCSACQSAITTAYYQLLDKVLCSSCRDAVNRSSEDARSTSAFGRAFLLAGGVALGCGVVYALFVHFTRIQLALATIGIGVLVGRVIQSVTRGFGSTKHQVLAVVLTYLASAMGYLPAILAEMNAGDDTQSLGLIGSIVYVVLVSAFTLIAPLLDIMNGFSGILGVLIIFFGLRTAWQVSRGVGGPIAISGPYQVNTSPSPTP</sequence>